<feature type="region of interest" description="Disordered" evidence="1">
    <location>
        <begin position="1"/>
        <end position="34"/>
    </location>
</feature>
<name>A0A166MVA0_9AGAM</name>
<evidence type="ECO:0000256" key="1">
    <source>
        <dbReference type="SAM" id="MobiDB-lite"/>
    </source>
</evidence>
<evidence type="ECO:0000313" key="3">
    <source>
        <dbReference type="EMBL" id="KZP24355.1"/>
    </source>
</evidence>
<keyword evidence="4" id="KW-1185">Reference proteome</keyword>
<dbReference type="STRING" id="436010.A0A166MVA0"/>
<evidence type="ECO:0000259" key="2">
    <source>
        <dbReference type="Pfam" id="PF02786"/>
    </source>
</evidence>
<sequence length="200" mass="21997">MIKAAGGRGRAQDKSHQTRGRSRGGVQTDEDSQLLSHKALSGPVWMHIEVHMGGATGDVVHLCELQCSVQRRFHKLVEMAPSTILPHHKESSSAHACRLDKDGACLEISRRGRFRIPRTLAHWRVGNTRNQPTDTSRAYSHRLANLERGACHSWLFGVPSCILETTFDSLLAKIVVVRVRDFGGGDAEGGACPAGDHHRQ</sequence>
<dbReference type="GO" id="GO:0005524">
    <property type="term" value="F:ATP binding"/>
    <property type="evidence" value="ECO:0007669"/>
    <property type="project" value="InterPro"/>
</dbReference>
<proteinExistence type="predicted"/>
<dbReference type="Gene3D" id="3.30.1490.20">
    <property type="entry name" value="ATP-grasp fold, A domain"/>
    <property type="match status" value="1"/>
</dbReference>
<accession>A0A166MVA0</accession>
<reference evidence="3 4" key="1">
    <citation type="journal article" date="2016" name="Mol. Biol. Evol.">
        <title>Comparative Genomics of Early-Diverging Mushroom-Forming Fungi Provides Insights into the Origins of Lignocellulose Decay Capabilities.</title>
        <authorList>
            <person name="Nagy L.G."/>
            <person name="Riley R."/>
            <person name="Tritt A."/>
            <person name="Adam C."/>
            <person name="Daum C."/>
            <person name="Floudas D."/>
            <person name="Sun H."/>
            <person name="Yadav J.S."/>
            <person name="Pangilinan J."/>
            <person name="Larsson K.H."/>
            <person name="Matsuura K."/>
            <person name="Barry K."/>
            <person name="Labutti K."/>
            <person name="Kuo R."/>
            <person name="Ohm R.A."/>
            <person name="Bhattacharya S.S."/>
            <person name="Shirouzu T."/>
            <person name="Yoshinaga Y."/>
            <person name="Martin F.M."/>
            <person name="Grigoriev I.V."/>
            <person name="Hibbett D.S."/>
        </authorList>
    </citation>
    <scope>NUCLEOTIDE SEQUENCE [LARGE SCALE GENOMIC DNA]</scope>
    <source>
        <strain evidence="3 4">CBS 109695</strain>
    </source>
</reference>
<dbReference type="InterPro" id="IPR013815">
    <property type="entry name" value="ATP_grasp_subdomain_1"/>
</dbReference>
<dbReference type="InterPro" id="IPR005479">
    <property type="entry name" value="CPAse_ATP-bd"/>
</dbReference>
<dbReference type="EMBL" id="KV417526">
    <property type="protein sequence ID" value="KZP24355.1"/>
    <property type="molecule type" value="Genomic_DNA"/>
</dbReference>
<feature type="domain" description="Carbamoyl phosphate synthase ATP-binding" evidence="2">
    <location>
        <begin position="6"/>
        <end position="90"/>
    </location>
</feature>
<dbReference type="AlphaFoldDB" id="A0A166MVA0"/>
<gene>
    <name evidence="3" type="ORF">FIBSPDRAFT_422040</name>
</gene>
<dbReference type="Proteomes" id="UP000076532">
    <property type="component" value="Unassembled WGS sequence"/>
</dbReference>
<protein>
    <recommendedName>
        <fullName evidence="2">Carbamoyl phosphate synthase ATP-binding domain-containing protein</fullName>
    </recommendedName>
</protein>
<organism evidence="3 4">
    <name type="scientific">Athelia psychrophila</name>
    <dbReference type="NCBI Taxonomy" id="1759441"/>
    <lineage>
        <taxon>Eukaryota</taxon>
        <taxon>Fungi</taxon>
        <taxon>Dikarya</taxon>
        <taxon>Basidiomycota</taxon>
        <taxon>Agaricomycotina</taxon>
        <taxon>Agaricomycetes</taxon>
        <taxon>Agaricomycetidae</taxon>
        <taxon>Atheliales</taxon>
        <taxon>Atheliaceae</taxon>
        <taxon>Athelia</taxon>
    </lineage>
</organism>
<dbReference type="Pfam" id="PF02786">
    <property type="entry name" value="CPSase_L_D2"/>
    <property type="match status" value="1"/>
</dbReference>
<dbReference type="Gene3D" id="3.30.470.20">
    <property type="entry name" value="ATP-grasp fold, B domain"/>
    <property type="match status" value="1"/>
</dbReference>
<evidence type="ECO:0000313" key="4">
    <source>
        <dbReference type="Proteomes" id="UP000076532"/>
    </source>
</evidence>